<accession>A0A9P4J974</accession>
<dbReference type="InterPro" id="IPR031568">
    <property type="entry name" value="Pet117"/>
</dbReference>
<reference evidence="2" key="1">
    <citation type="journal article" date="2020" name="Stud. Mycol.">
        <title>101 Dothideomycetes genomes: a test case for predicting lifestyles and emergence of pathogens.</title>
        <authorList>
            <person name="Haridas S."/>
            <person name="Albert R."/>
            <person name="Binder M."/>
            <person name="Bloem J."/>
            <person name="Labutti K."/>
            <person name="Salamov A."/>
            <person name="Andreopoulos B."/>
            <person name="Baker S."/>
            <person name="Barry K."/>
            <person name="Bills G."/>
            <person name="Bluhm B."/>
            <person name="Cannon C."/>
            <person name="Castanera R."/>
            <person name="Culley D."/>
            <person name="Daum C."/>
            <person name="Ezra D."/>
            <person name="Gonzalez J."/>
            <person name="Henrissat B."/>
            <person name="Kuo A."/>
            <person name="Liang C."/>
            <person name="Lipzen A."/>
            <person name="Lutzoni F."/>
            <person name="Magnuson J."/>
            <person name="Mondo S."/>
            <person name="Nolan M."/>
            <person name="Ohm R."/>
            <person name="Pangilinan J."/>
            <person name="Park H.-J."/>
            <person name="Ramirez L."/>
            <person name="Alfaro M."/>
            <person name="Sun H."/>
            <person name="Tritt A."/>
            <person name="Yoshinaga Y."/>
            <person name="Zwiers L.-H."/>
            <person name="Turgeon B."/>
            <person name="Goodwin S."/>
            <person name="Spatafora J."/>
            <person name="Crous P."/>
            <person name="Grigoriev I."/>
        </authorList>
    </citation>
    <scope>NUCLEOTIDE SEQUENCE</scope>
    <source>
        <strain evidence="2">CBS 260.36</strain>
    </source>
</reference>
<evidence type="ECO:0000313" key="3">
    <source>
        <dbReference type="Proteomes" id="UP000799439"/>
    </source>
</evidence>
<dbReference type="Pfam" id="PF15786">
    <property type="entry name" value="PET117"/>
    <property type="match status" value="1"/>
</dbReference>
<keyword evidence="1" id="KW-0472">Membrane</keyword>
<comment type="caution">
    <text evidence="2">The sequence shown here is derived from an EMBL/GenBank/DDBJ whole genome shotgun (WGS) entry which is preliminary data.</text>
</comment>
<dbReference type="EMBL" id="ML996081">
    <property type="protein sequence ID" value="KAF2157381.1"/>
    <property type="molecule type" value="Genomic_DNA"/>
</dbReference>
<dbReference type="OrthoDB" id="76305at2759"/>
<protein>
    <submittedName>
        <fullName evidence="2">Uncharacterized protein</fullName>
    </submittedName>
</protein>
<dbReference type="Proteomes" id="UP000799439">
    <property type="component" value="Unassembled WGS sequence"/>
</dbReference>
<keyword evidence="1" id="KW-0812">Transmembrane</keyword>
<evidence type="ECO:0000256" key="1">
    <source>
        <dbReference type="SAM" id="Phobius"/>
    </source>
</evidence>
<proteinExistence type="predicted"/>
<dbReference type="AlphaFoldDB" id="A0A9P4J974"/>
<name>A0A9P4J974_9PEZI</name>
<keyword evidence="3" id="KW-1185">Reference proteome</keyword>
<gene>
    <name evidence="2" type="ORF">K461DRAFT_15973</name>
</gene>
<organism evidence="2 3">
    <name type="scientific">Myriangium duriaei CBS 260.36</name>
    <dbReference type="NCBI Taxonomy" id="1168546"/>
    <lineage>
        <taxon>Eukaryota</taxon>
        <taxon>Fungi</taxon>
        <taxon>Dikarya</taxon>
        <taxon>Ascomycota</taxon>
        <taxon>Pezizomycotina</taxon>
        <taxon>Dothideomycetes</taxon>
        <taxon>Dothideomycetidae</taxon>
        <taxon>Myriangiales</taxon>
        <taxon>Myriangiaceae</taxon>
        <taxon>Myriangium</taxon>
    </lineage>
</organism>
<feature type="transmembrane region" description="Helical" evidence="1">
    <location>
        <begin position="7"/>
        <end position="26"/>
    </location>
</feature>
<keyword evidence="1" id="KW-1133">Transmembrane helix</keyword>
<sequence>MSTAAKFTLLGTSFGALGIIVFVHYAQKADKAVCTLLSLSPSSTSVFFRCRYGHGPYTTRADWTSGDACGRHPGHGTAASEARASGRLRDAGCSREGISKSSNCQRRPCIGGSTMTLTYPVQLDRKFRTVGEQKSNGIMVRQKVPPVQIASNYSD</sequence>
<evidence type="ECO:0000313" key="2">
    <source>
        <dbReference type="EMBL" id="KAF2157381.1"/>
    </source>
</evidence>